<dbReference type="PANTHER" id="PTHR19229">
    <property type="entry name" value="ATP-BINDING CASSETTE TRANSPORTER SUBFAMILY A ABCA"/>
    <property type="match status" value="1"/>
</dbReference>
<dbReference type="InterPro" id="IPR026082">
    <property type="entry name" value="ABCA"/>
</dbReference>
<evidence type="ECO:0000313" key="3">
    <source>
        <dbReference type="Proteomes" id="UP000322000"/>
    </source>
</evidence>
<dbReference type="SUPFAM" id="SSF52540">
    <property type="entry name" value="P-loop containing nucleoside triphosphate hydrolases"/>
    <property type="match status" value="2"/>
</dbReference>
<dbReference type="InterPro" id="IPR027417">
    <property type="entry name" value="P-loop_NTPase"/>
</dbReference>
<evidence type="ECO:0000256" key="1">
    <source>
        <dbReference type="SAM" id="Phobius"/>
    </source>
</evidence>
<dbReference type="PANTHER" id="PTHR19229:SF250">
    <property type="entry name" value="ABC TRANSPORTER DOMAIN-CONTAINING PROTEIN-RELATED"/>
    <property type="match status" value="1"/>
</dbReference>
<feature type="transmembrane region" description="Helical" evidence="1">
    <location>
        <begin position="852"/>
        <end position="877"/>
    </location>
</feature>
<dbReference type="RefSeq" id="XP_026731341.1">
    <property type="nucleotide sequence ID" value="XM_026875540.1"/>
</dbReference>
<feature type="transmembrane region" description="Helical" evidence="1">
    <location>
        <begin position="229"/>
        <end position="246"/>
    </location>
</feature>
<feature type="transmembrane region" description="Helical" evidence="1">
    <location>
        <begin position="307"/>
        <end position="328"/>
    </location>
</feature>
<dbReference type="Proteomes" id="UP000322000">
    <property type="component" value="Chromosome 8"/>
</dbReference>
<feature type="transmembrane region" description="Helical" evidence="1">
    <location>
        <begin position="1251"/>
        <end position="1272"/>
    </location>
</feature>
<accession>A0A7E5VT60</accession>
<dbReference type="OrthoDB" id="7429767at2759"/>
<dbReference type="InParanoid" id="A0A7E5VT60"/>
<dbReference type="GO" id="GO:0005524">
    <property type="term" value="F:ATP binding"/>
    <property type="evidence" value="ECO:0007669"/>
    <property type="project" value="InterPro"/>
</dbReference>
<keyword evidence="3" id="KW-1185">Reference proteome</keyword>
<dbReference type="GeneID" id="113496356"/>
<evidence type="ECO:0000259" key="2">
    <source>
        <dbReference type="PROSITE" id="PS50893"/>
    </source>
</evidence>
<feature type="domain" description="ABC transporter" evidence="2">
    <location>
        <begin position="1331"/>
        <end position="1562"/>
    </location>
</feature>
<gene>
    <name evidence="4" type="primary">LOC113496356</name>
</gene>
<dbReference type="PROSITE" id="PS50893">
    <property type="entry name" value="ABC_TRANSPORTER_2"/>
    <property type="match status" value="2"/>
</dbReference>
<feature type="transmembrane region" description="Helical" evidence="1">
    <location>
        <begin position="1082"/>
        <end position="1111"/>
    </location>
</feature>
<dbReference type="InterPro" id="IPR003439">
    <property type="entry name" value="ABC_transporter-like_ATP-bd"/>
</dbReference>
<feature type="domain" description="ABC transporter" evidence="2">
    <location>
        <begin position="480"/>
        <end position="716"/>
    </location>
</feature>
<feature type="transmembrane region" description="Helical" evidence="1">
    <location>
        <begin position="1123"/>
        <end position="1144"/>
    </location>
</feature>
<feature type="transmembrane region" description="Helical" evidence="1">
    <location>
        <begin position="334"/>
        <end position="352"/>
    </location>
</feature>
<dbReference type="Pfam" id="PF00005">
    <property type="entry name" value="ABC_tran"/>
    <property type="match status" value="1"/>
</dbReference>
<protein>
    <submittedName>
        <fullName evidence="4">ATP-binding cassette sub-family A member 5-like</fullName>
    </submittedName>
</protein>
<feature type="transmembrane region" description="Helical" evidence="1">
    <location>
        <begin position="364"/>
        <end position="384"/>
    </location>
</feature>
<feature type="transmembrane region" description="Helical" evidence="1">
    <location>
        <begin position="278"/>
        <end position="300"/>
    </location>
</feature>
<dbReference type="GO" id="GO:0016887">
    <property type="term" value="F:ATP hydrolysis activity"/>
    <property type="evidence" value="ECO:0007669"/>
    <property type="project" value="InterPro"/>
</dbReference>
<dbReference type="GO" id="GO:0140359">
    <property type="term" value="F:ABC-type transporter activity"/>
    <property type="evidence" value="ECO:0007669"/>
    <property type="project" value="InterPro"/>
</dbReference>
<dbReference type="GO" id="GO:0016020">
    <property type="term" value="C:membrane"/>
    <property type="evidence" value="ECO:0007669"/>
    <property type="project" value="InterPro"/>
</dbReference>
<dbReference type="Gene3D" id="3.40.50.300">
    <property type="entry name" value="P-loop containing nucleotide triphosphate hydrolases"/>
    <property type="match status" value="2"/>
</dbReference>
<proteinExistence type="predicted"/>
<keyword evidence="1" id="KW-0472">Membrane</keyword>
<sequence length="1698" mass="193151">MTVNLQKPGPIRKKPLKNPFKFQRHISVLVWKCYLQRQRRVGLLLVEAGFALLLFLTAVFIAKPVFLTPLEDEPEPPLASADLLASLTSNNILGYAPNIEPYSSVMDRASALLGIDIMKAQTEDDLNEMLYNQSLGTPLRSPVTWIIFKPIEGNIWQLGIRSTERARFVTSMENREVSNPHLRAGFLAVQLAISQAIIEHSSPVPPNFEVNLVSMPVSPLMQESRVRKALSGILLCFTLALMPPVLETEALVVTETVTMFKRALRLRNVGFSAMYMGWLVYAYLTALPICLLGAITLILIFRWIHLLAGLLVMLAYISIMIMLALMMGMFHSKAIIACIWTTLFTLLQSYLAELLVHHQYDVKQAALTFVLHLILPPLGLVNAFNEFALLQTGRKASDGSFFIVLYMLGSWSLMVMFYFGLLMLLQRVIGQQRAIGGQVSWKSIIFKKEEDVHKLRVIEPPSGSERGKLQEVDEFVAKAISFRDVSKSIMNVPVLSQLTFDIYRGEFTMFFVERIQEQLMNTIDDLLTGLALADSGTINVLGENLEIGNTVMTASHMMGYCHRSETLIDDLTVHEHLILYTEICLWHMRKMDIFEYGHIRSKRLLKECDLESVRHERVRNLDIYYRAQLCWAIAMLLEPRVVVIPNFTDPPAYVAVIKDKIMQYKKYITIVALYYSSIQLEYADRVFVFDRKILVFGGTPAYMFFKYGREYRVRMTLRSGGNDEATNELLERAKSAGATVRAHLGSLLILRIPANPTEVVADLVKDLTENSNKYGLTSFTISVPDSEEVCRRAIFEVRTKKGPLYSFKTTLAKEALKEIAEPPTWTRQTRACNLHLGRVMWKFFLFHMYHSLFFAITLIVAMVAGVFLGLSLSSVLAHMDPSVGSKKILIGEPLTVEDLGQKTTLVLRADNSSAARSIASAYVMSETKAHEWQVKNMEYTALPHTESLTEYLVTRAIDSPQLYVYLYAYGMDVATDAKGLVTVQALYSPLHHDHGAAARSLARVYMALLRHYTGFLDATIKVDDDPLALDLSPWMKDVATPPLFIQFLLILTISHITLLPSKEHGLIRHVQKHAMNYSPFRYWITLYLCDLILYWMLVAVMSFIIITIVFLTMPMTHFQAVDLMIVPFMLLAYGIGCVPQAYLFSLGPRMALNTMTFVIVNLVFGETTIIAKIFYGDALNYALDFMSLSPQFNMAYAYVKIKQIFLYNSECIIIESKNLCSLNTFHKCCQKCGVLQECFRRKSYFTRNPGVLMEVIAMFTTAFLFTVLLMLVEYRIFHRVWHKVTSRLANRDRPKCSRMRPGVEREMCDVLDKIRHLKKRAETVDTFGEYLLAADLTLRLGGEFVIHNVFLGIGKGEAVALSGLKRHGRPELCEMLAGYRAPSYGNVCCMSKFMLKSQPHKYSQQVSLSSEQSSLPSWMRVRDALELIAALRGVPRHAIKKEVKMHIDALELMNKANKYIEEILPHDRARLHFAAAVIGAPPVIVVDECTAAQKFSVRRSMYSILYALRKRGRAIFISSSSIESHMPVTSRLAILRDGQIYDMDFVDKLVQRYSNRGYTVVVHLKDEVDVNSMFSRYFRSFTINDTSEVLVNVQVLDLEITWATIFEKMEILKAENDQVYSYIVTVIPIDYIYNSIVNNESGNKPAKGLFSCKWLKKVMSIKPEVKPKPHALAKLIPFEQKYDITTLKELPWSVIFHR</sequence>
<feature type="transmembrane region" description="Helical" evidence="1">
    <location>
        <begin position="404"/>
        <end position="425"/>
    </location>
</feature>
<reference evidence="4" key="1">
    <citation type="submission" date="2025-08" db="UniProtKB">
        <authorList>
            <consortium name="RefSeq"/>
        </authorList>
    </citation>
    <scope>IDENTIFICATION</scope>
</reference>
<name>A0A7E5VT60_TRINI</name>
<dbReference type="KEGG" id="tnl:113496356"/>
<feature type="transmembrane region" description="Helical" evidence="1">
    <location>
        <begin position="41"/>
        <end position="62"/>
    </location>
</feature>
<organism evidence="3 4">
    <name type="scientific">Trichoplusia ni</name>
    <name type="common">Cabbage looper</name>
    <dbReference type="NCBI Taxonomy" id="7111"/>
    <lineage>
        <taxon>Eukaryota</taxon>
        <taxon>Metazoa</taxon>
        <taxon>Ecdysozoa</taxon>
        <taxon>Arthropoda</taxon>
        <taxon>Hexapoda</taxon>
        <taxon>Insecta</taxon>
        <taxon>Pterygota</taxon>
        <taxon>Neoptera</taxon>
        <taxon>Endopterygota</taxon>
        <taxon>Lepidoptera</taxon>
        <taxon>Glossata</taxon>
        <taxon>Ditrysia</taxon>
        <taxon>Noctuoidea</taxon>
        <taxon>Noctuidae</taxon>
        <taxon>Plusiinae</taxon>
        <taxon>Trichoplusia</taxon>
    </lineage>
</organism>
<keyword evidence="1" id="KW-1133">Transmembrane helix</keyword>
<keyword evidence="1" id="KW-0812">Transmembrane</keyword>
<evidence type="ECO:0000313" key="4">
    <source>
        <dbReference type="RefSeq" id="XP_026731341.1"/>
    </source>
</evidence>